<sequence>MAFFAQPGSRRDSRESSEREGRSKSEKMKKSLCRSSSRSVGAPALHHQQHQQIRRLPPADTLSPASASAVGERRQTSPSLGTRRRGQLPHGHTGEERNLGNFPTARRFLCARIKLSLL</sequence>
<name>A0A2K2DT44_BRADI</name>
<dbReference type="EnsemblPlants" id="PNT77450">
    <property type="protein sequence ID" value="PNT77450"/>
    <property type="gene ID" value="BRADI_1g62983v3"/>
</dbReference>
<proteinExistence type="predicted"/>
<dbReference type="InParanoid" id="A0A2K2DT44"/>
<accession>A0A2K2DT44</accession>
<gene>
    <name evidence="2" type="ORF">BRADI_1g62983v3</name>
</gene>
<evidence type="ECO:0000313" key="2">
    <source>
        <dbReference type="EMBL" id="PNT77450.1"/>
    </source>
</evidence>
<protein>
    <submittedName>
        <fullName evidence="2 3">Uncharacterized protein</fullName>
    </submittedName>
</protein>
<reference evidence="2 3" key="1">
    <citation type="journal article" date="2010" name="Nature">
        <title>Genome sequencing and analysis of the model grass Brachypodium distachyon.</title>
        <authorList>
            <consortium name="International Brachypodium Initiative"/>
        </authorList>
    </citation>
    <scope>NUCLEOTIDE SEQUENCE [LARGE SCALE GENOMIC DNA]</scope>
    <source>
        <strain evidence="2 3">Bd21</strain>
    </source>
</reference>
<organism evidence="2">
    <name type="scientific">Brachypodium distachyon</name>
    <name type="common">Purple false brome</name>
    <name type="synonym">Trachynia distachya</name>
    <dbReference type="NCBI Taxonomy" id="15368"/>
    <lineage>
        <taxon>Eukaryota</taxon>
        <taxon>Viridiplantae</taxon>
        <taxon>Streptophyta</taxon>
        <taxon>Embryophyta</taxon>
        <taxon>Tracheophyta</taxon>
        <taxon>Spermatophyta</taxon>
        <taxon>Magnoliopsida</taxon>
        <taxon>Liliopsida</taxon>
        <taxon>Poales</taxon>
        <taxon>Poaceae</taxon>
        <taxon>BOP clade</taxon>
        <taxon>Pooideae</taxon>
        <taxon>Stipodae</taxon>
        <taxon>Brachypodieae</taxon>
        <taxon>Brachypodium</taxon>
    </lineage>
</organism>
<evidence type="ECO:0000313" key="3">
    <source>
        <dbReference type="EnsemblPlants" id="PNT77450"/>
    </source>
</evidence>
<feature type="compositionally biased region" description="Basic and acidic residues" evidence="1">
    <location>
        <begin position="9"/>
        <end position="29"/>
    </location>
</feature>
<reference evidence="3" key="3">
    <citation type="submission" date="2018-08" db="UniProtKB">
        <authorList>
            <consortium name="EnsemblPlants"/>
        </authorList>
    </citation>
    <scope>IDENTIFICATION</scope>
    <source>
        <strain evidence="3">cv. Bd21</strain>
    </source>
</reference>
<dbReference type="Proteomes" id="UP000008810">
    <property type="component" value="Chromosome 1"/>
</dbReference>
<feature type="region of interest" description="Disordered" evidence="1">
    <location>
        <begin position="1"/>
        <end position="103"/>
    </location>
</feature>
<reference evidence="2" key="2">
    <citation type="submission" date="2017-06" db="EMBL/GenBank/DDBJ databases">
        <title>WGS assembly of Brachypodium distachyon.</title>
        <authorList>
            <consortium name="The International Brachypodium Initiative"/>
            <person name="Lucas S."/>
            <person name="Harmon-Smith M."/>
            <person name="Lail K."/>
            <person name="Tice H."/>
            <person name="Grimwood J."/>
            <person name="Bruce D."/>
            <person name="Barry K."/>
            <person name="Shu S."/>
            <person name="Lindquist E."/>
            <person name="Wang M."/>
            <person name="Pitluck S."/>
            <person name="Vogel J.P."/>
            <person name="Garvin D.F."/>
            <person name="Mockler T.C."/>
            <person name="Schmutz J."/>
            <person name="Rokhsar D."/>
            <person name="Bevan M.W."/>
        </authorList>
    </citation>
    <scope>NUCLEOTIDE SEQUENCE</scope>
    <source>
        <strain evidence="2">Bd21</strain>
    </source>
</reference>
<evidence type="ECO:0000313" key="4">
    <source>
        <dbReference type="Proteomes" id="UP000008810"/>
    </source>
</evidence>
<dbReference type="Gramene" id="PNT77450">
    <property type="protein sequence ID" value="PNT77450"/>
    <property type="gene ID" value="BRADI_1g62983v3"/>
</dbReference>
<dbReference type="EMBL" id="CM000880">
    <property type="protein sequence ID" value="PNT77450.1"/>
    <property type="molecule type" value="Genomic_DNA"/>
</dbReference>
<dbReference type="AlphaFoldDB" id="A0A2K2DT44"/>
<evidence type="ECO:0000256" key="1">
    <source>
        <dbReference type="SAM" id="MobiDB-lite"/>
    </source>
</evidence>
<keyword evidence="4" id="KW-1185">Reference proteome</keyword>